<protein>
    <submittedName>
        <fullName evidence="10">Acyl-CoA dehydrogenase domain protein</fullName>
    </submittedName>
</protein>
<feature type="domain" description="Acyl-CoA dehydrogenase/oxidase C-terminal" evidence="7">
    <location>
        <begin position="205"/>
        <end position="324"/>
    </location>
</feature>
<dbReference type="InterPro" id="IPR013786">
    <property type="entry name" value="AcylCoA_DH/ox_N"/>
</dbReference>
<dbReference type="InterPro" id="IPR009100">
    <property type="entry name" value="AcylCoA_DH/oxidase_NM_dom_sf"/>
</dbReference>
<feature type="domain" description="Acyl-CoA oxidase/dehydrogenase middle" evidence="8">
    <location>
        <begin position="98"/>
        <end position="193"/>
    </location>
</feature>
<comment type="caution">
    <text evidence="10">The sequence shown here is derived from an EMBL/GenBank/DDBJ whole genome shotgun (WGS) entry which is preliminary data.</text>
</comment>
<evidence type="ECO:0000256" key="6">
    <source>
        <dbReference type="SAM" id="MobiDB-lite"/>
    </source>
</evidence>
<feature type="compositionally biased region" description="Basic residues" evidence="6">
    <location>
        <begin position="336"/>
        <end position="349"/>
    </location>
</feature>
<proteinExistence type="inferred from homology"/>
<reference evidence="10" key="1">
    <citation type="submission" date="2013-08" db="EMBL/GenBank/DDBJ databases">
        <authorList>
            <person name="Mendez C."/>
            <person name="Richter M."/>
            <person name="Ferrer M."/>
            <person name="Sanchez J."/>
        </authorList>
    </citation>
    <scope>NUCLEOTIDE SEQUENCE</scope>
</reference>
<organism evidence="10">
    <name type="scientific">mine drainage metagenome</name>
    <dbReference type="NCBI Taxonomy" id="410659"/>
    <lineage>
        <taxon>unclassified sequences</taxon>
        <taxon>metagenomes</taxon>
        <taxon>ecological metagenomes</taxon>
    </lineage>
</organism>
<evidence type="ECO:0000256" key="4">
    <source>
        <dbReference type="ARBA" id="ARBA00022827"/>
    </source>
</evidence>
<keyword evidence="5" id="KW-0560">Oxidoreductase</keyword>
<evidence type="ECO:0000256" key="1">
    <source>
        <dbReference type="ARBA" id="ARBA00001974"/>
    </source>
</evidence>
<dbReference type="Pfam" id="PF02770">
    <property type="entry name" value="Acyl-CoA_dh_M"/>
    <property type="match status" value="1"/>
</dbReference>
<dbReference type="InterPro" id="IPR009075">
    <property type="entry name" value="AcylCo_DH/oxidase_C"/>
</dbReference>
<feature type="compositionally biased region" description="Low complexity" evidence="6">
    <location>
        <begin position="326"/>
        <end position="335"/>
    </location>
</feature>
<dbReference type="InterPro" id="IPR046373">
    <property type="entry name" value="Acyl-CoA_Oxase/DH_mid-dom_sf"/>
</dbReference>
<feature type="non-terminal residue" evidence="10">
    <location>
        <position position="349"/>
    </location>
</feature>
<feature type="region of interest" description="Disordered" evidence="6">
    <location>
        <begin position="326"/>
        <end position="349"/>
    </location>
</feature>
<dbReference type="Gene3D" id="1.20.140.10">
    <property type="entry name" value="Butyryl-CoA Dehydrogenase, subunit A, domain 3"/>
    <property type="match status" value="1"/>
</dbReference>
<keyword evidence="3" id="KW-0285">Flavoprotein</keyword>
<dbReference type="PANTHER" id="PTHR43884">
    <property type="entry name" value="ACYL-COA DEHYDROGENASE"/>
    <property type="match status" value="1"/>
</dbReference>
<dbReference type="Gene3D" id="2.40.110.10">
    <property type="entry name" value="Butyryl-CoA Dehydrogenase, subunit A, domain 2"/>
    <property type="match status" value="1"/>
</dbReference>
<dbReference type="InterPro" id="IPR036250">
    <property type="entry name" value="AcylCo_DH-like_C"/>
</dbReference>
<evidence type="ECO:0000313" key="10">
    <source>
        <dbReference type="EMBL" id="EQD71613.1"/>
    </source>
</evidence>
<accession>T1BSY6</accession>
<evidence type="ECO:0000256" key="5">
    <source>
        <dbReference type="ARBA" id="ARBA00023002"/>
    </source>
</evidence>
<comment type="similarity">
    <text evidence="2">Belongs to the acyl-CoA dehydrogenase family.</text>
</comment>
<dbReference type="FunFam" id="1.20.140.10:FF:000004">
    <property type="entry name" value="Acyl-CoA dehydrogenase FadE25"/>
    <property type="match status" value="1"/>
</dbReference>
<evidence type="ECO:0000256" key="2">
    <source>
        <dbReference type="ARBA" id="ARBA00009347"/>
    </source>
</evidence>
<evidence type="ECO:0000256" key="3">
    <source>
        <dbReference type="ARBA" id="ARBA00022630"/>
    </source>
</evidence>
<dbReference type="GO" id="GO:0003995">
    <property type="term" value="F:acyl-CoA dehydrogenase activity"/>
    <property type="evidence" value="ECO:0007669"/>
    <property type="project" value="InterPro"/>
</dbReference>
<dbReference type="AlphaFoldDB" id="T1BSY6"/>
<dbReference type="Gene3D" id="1.10.540.10">
    <property type="entry name" value="Acyl-CoA dehydrogenase/oxidase, N-terminal domain"/>
    <property type="match status" value="1"/>
</dbReference>
<dbReference type="GO" id="GO:0050660">
    <property type="term" value="F:flavin adenine dinucleotide binding"/>
    <property type="evidence" value="ECO:0007669"/>
    <property type="project" value="InterPro"/>
</dbReference>
<dbReference type="PIRSF" id="PIRSF016578">
    <property type="entry name" value="HsaA"/>
    <property type="match status" value="1"/>
</dbReference>
<comment type="cofactor">
    <cofactor evidence="1">
        <name>FAD</name>
        <dbReference type="ChEBI" id="CHEBI:57692"/>
    </cofactor>
</comment>
<dbReference type="Pfam" id="PF02771">
    <property type="entry name" value="Acyl-CoA_dh_N"/>
    <property type="match status" value="1"/>
</dbReference>
<dbReference type="InterPro" id="IPR006089">
    <property type="entry name" value="Acyl-CoA_DH_CS"/>
</dbReference>
<dbReference type="EMBL" id="AUZY01002730">
    <property type="protein sequence ID" value="EQD71613.1"/>
    <property type="molecule type" value="Genomic_DNA"/>
</dbReference>
<sequence>MAPHAAECDRVGRFPEEIYRRGWELGLMNLNVPTEYGGSGLSVMDQCLIVEELAQGCGGMTTSIIANCLALEPIILGGTAEQRAQWLTPFCAEYHLASFCLTEPGGGSDAGALKTRARKEGDHYVLDGEKCFITNAPHASLYTVFATIDPQLGHKGITAFIVPRDTRGVAPGKDEDKMGHRASSTSTVHFEGVRVPVANRLGAEGEGFSIAMRTLDQTRTPIGALATGIGQAALDHAAKYALGRRSFGKPIAEHQAIQIKLANMVQSIRAARLLTWQAAVTIDRGERGSLESAIAKCFASDAAMRVADDAIQIFGGYGYMKEYRSRSCSGTPSSRRSTRARTRSSGRSS</sequence>
<dbReference type="Pfam" id="PF00441">
    <property type="entry name" value="Acyl-CoA_dh_1"/>
    <property type="match status" value="1"/>
</dbReference>
<dbReference type="InterPro" id="IPR037069">
    <property type="entry name" value="AcylCoA_DH/ox_N_sf"/>
</dbReference>
<dbReference type="SUPFAM" id="SSF47203">
    <property type="entry name" value="Acyl-CoA dehydrogenase C-terminal domain-like"/>
    <property type="match status" value="1"/>
</dbReference>
<keyword evidence="4" id="KW-0274">FAD</keyword>
<evidence type="ECO:0000259" key="9">
    <source>
        <dbReference type="Pfam" id="PF02771"/>
    </source>
</evidence>
<dbReference type="InterPro" id="IPR006091">
    <property type="entry name" value="Acyl-CoA_Oxase/DH_mid-dom"/>
</dbReference>
<name>T1BSY6_9ZZZZ</name>
<gene>
    <name evidence="10" type="ORF">B1B_04356</name>
</gene>
<feature type="domain" description="Acyl-CoA dehydrogenase/oxidase N-terminal" evidence="9">
    <location>
        <begin position="2"/>
        <end position="92"/>
    </location>
</feature>
<dbReference type="PANTHER" id="PTHR43884:SF12">
    <property type="entry name" value="ISOVALERYL-COA DEHYDROGENASE, MITOCHONDRIAL-RELATED"/>
    <property type="match status" value="1"/>
</dbReference>
<dbReference type="FunFam" id="2.40.110.10:FF:000001">
    <property type="entry name" value="Acyl-CoA dehydrogenase, mitochondrial"/>
    <property type="match status" value="1"/>
</dbReference>
<evidence type="ECO:0000259" key="8">
    <source>
        <dbReference type="Pfam" id="PF02770"/>
    </source>
</evidence>
<reference evidence="10" key="2">
    <citation type="journal article" date="2014" name="ISME J.">
        <title>Microbial stratification in low pH oxic and suboxic macroscopic growths along an acid mine drainage.</title>
        <authorList>
            <person name="Mendez-Garcia C."/>
            <person name="Mesa V."/>
            <person name="Sprenger R.R."/>
            <person name="Richter M."/>
            <person name="Diez M.S."/>
            <person name="Solano J."/>
            <person name="Bargiela R."/>
            <person name="Golyshina O.V."/>
            <person name="Manteca A."/>
            <person name="Ramos J.L."/>
            <person name="Gallego J.R."/>
            <person name="Llorente I."/>
            <person name="Martins Dos Santos V.A."/>
            <person name="Jensen O.N."/>
            <person name="Pelaez A.I."/>
            <person name="Sanchez J."/>
            <person name="Ferrer M."/>
        </authorList>
    </citation>
    <scope>NUCLEOTIDE SEQUENCE</scope>
</reference>
<dbReference type="SUPFAM" id="SSF56645">
    <property type="entry name" value="Acyl-CoA dehydrogenase NM domain-like"/>
    <property type="match status" value="1"/>
</dbReference>
<evidence type="ECO:0000259" key="7">
    <source>
        <dbReference type="Pfam" id="PF00441"/>
    </source>
</evidence>
<dbReference type="PROSITE" id="PS00072">
    <property type="entry name" value="ACYL_COA_DH_1"/>
    <property type="match status" value="1"/>
</dbReference>